<keyword evidence="4 6" id="KW-0472">Membrane</keyword>
<feature type="transmembrane region" description="Helical" evidence="6">
    <location>
        <begin position="20"/>
        <end position="39"/>
    </location>
</feature>
<evidence type="ECO:0000256" key="6">
    <source>
        <dbReference type="SAM" id="Phobius"/>
    </source>
</evidence>
<evidence type="ECO:0000256" key="1">
    <source>
        <dbReference type="ARBA" id="ARBA00004141"/>
    </source>
</evidence>
<feature type="transmembrane region" description="Helical" evidence="6">
    <location>
        <begin position="123"/>
        <end position="141"/>
    </location>
</feature>
<dbReference type="InterPro" id="IPR005828">
    <property type="entry name" value="MFS_sugar_transport-like"/>
</dbReference>
<evidence type="ECO:0000256" key="5">
    <source>
        <dbReference type="SAM" id="MobiDB-lite"/>
    </source>
</evidence>
<dbReference type="Pfam" id="PF00083">
    <property type="entry name" value="Sugar_tr"/>
    <property type="match status" value="1"/>
</dbReference>
<dbReference type="InterPro" id="IPR020846">
    <property type="entry name" value="MFS_dom"/>
</dbReference>
<comment type="caution">
    <text evidence="7">The sequence shown here is derived from an EMBL/GenBank/DDBJ whole genome shotgun (WGS) entry which is preliminary data.</text>
</comment>
<dbReference type="GO" id="GO:0016020">
    <property type="term" value="C:membrane"/>
    <property type="evidence" value="ECO:0007669"/>
    <property type="project" value="UniProtKB-SubCell"/>
</dbReference>
<reference evidence="7" key="1">
    <citation type="submission" date="2020-04" db="EMBL/GenBank/DDBJ databases">
        <authorList>
            <person name="Alioto T."/>
            <person name="Alioto T."/>
            <person name="Gomez Garrido J."/>
        </authorList>
    </citation>
    <scope>NUCLEOTIDE SEQUENCE</scope>
    <source>
        <strain evidence="7">A484AB</strain>
    </source>
</reference>
<accession>A0A6S7JMJ6</accession>
<evidence type="ECO:0000313" key="8">
    <source>
        <dbReference type="Proteomes" id="UP001152795"/>
    </source>
</evidence>
<evidence type="ECO:0000313" key="7">
    <source>
        <dbReference type="EMBL" id="CAB4032248.1"/>
    </source>
</evidence>
<organism evidence="7 8">
    <name type="scientific">Paramuricea clavata</name>
    <name type="common">Red gorgonian</name>
    <name type="synonym">Violescent sea-whip</name>
    <dbReference type="NCBI Taxonomy" id="317549"/>
    <lineage>
        <taxon>Eukaryota</taxon>
        <taxon>Metazoa</taxon>
        <taxon>Cnidaria</taxon>
        <taxon>Anthozoa</taxon>
        <taxon>Octocorallia</taxon>
        <taxon>Malacalcyonacea</taxon>
        <taxon>Plexauridae</taxon>
        <taxon>Paramuricea</taxon>
    </lineage>
</organism>
<dbReference type="CDD" id="cd17317">
    <property type="entry name" value="MFS_SLC22"/>
    <property type="match status" value="1"/>
</dbReference>
<gene>
    <name evidence="7" type="ORF">PACLA_8A086705</name>
</gene>
<feature type="compositionally biased region" description="Polar residues" evidence="5">
    <location>
        <begin position="477"/>
        <end position="491"/>
    </location>
</feature>
<name>A0A6S7JMJ6_PARCT</name>
<dbReference type="OrthoDB" id="3936150at2759"/>
<feature type="transmembrane region" description="Helical" evidence="6">
    <location>
        <begin position="384"/>
        <end position="405"/>
    </location>
</feature>
<dbReference type="Gene3D" id="1.20.1250.20">
    <property type="entry name" value="MFS general substrate transporter like domains"/>
    <property type="match status" value="1"/>
</dbReference>
<feature type="transmembrane region" description="Helical" evidence="6">
    <location>
        <begin position="290"/>
        <end position="311"/>
    </location>
</feature>
<keyword evidence="8" id="KW-1185">Reference proteome</keyword>
<proteinExistence type="predicted"/>
<comment type="subcellular location">
    <subcellularLocation>
        <location evidence="1">Membrane</location>
        <topology evidence="1">Multi-pass membrane protein</topology>
    </subcellularLocation>
</comment>
<feature type="transmembrane region" description="Helical" evidence="6">
    <location>
        <begin position="209"/>
        <end position="228"/>
    </location>
</feature>
<feature type="transmembrane region" description="Helical" evidence="6">
    <location>
        <begin position="181"/>
        <end position="203"/>
    </location>
</feature>
<dbReference type="GO" id="GO:0022857">
    <property type="term" value="F:transmembrane transporter activity"/>
    <property type="evidence" value="ECO:0007669"/>
    <property type="project" value="InterPro"/>
</dbReference>
<sequence length="491" mass="55330">MALLFDDILTRVGDFSRFQYMQWFLLFLSSITQAWYSYLPFFTAAKVKDADVLCTSNLNITGCNANCSSVKYDVDYTSIVTEWDYVCGVDKYKIPLTKSIFYVGKFFGAYMFGWMSDRYGRRVVFFVTAFAQFVSSLATTFSPDYYMYMILRLPIGICSGGNFMVAFLLVTEMVGISKRNWANGVMQSGYGLGIASQAVLGYLVREWRYFNLLITLPNLFFIFYWWWMPESPRWLAARGRTDEADKILEKIAKQNKTTFPKEMSTKVILSEGNVSQKTYHLGHLFKTKRLAKITCIEGFCWLVTSLVYYGLSFNVDDLAGNIYLNFALSGLVEIPAYLLATILVNKIGRRIPLVLYFTIGGVALLSTLPIVLTGKDKELKGLVMTLSLVGKFTISACFYQVYIHTAELYPTVIRNNGMGFASLCSRIGGICAPFIVDGTPTAFPYVVFGSSSLIAGLLSLLLPETKNKPLPEMYDNENGNMPPKQQETTVL</sequence>
<dbReference type="SUPFAM" id="SSF103473">
    <property type="entry name" value="MFS general substrate transporter"/>
    <property type="match status" value="1"/>
</dbReference>
<feature type="transmembrane region" description="Helical" evidence="6">
    <location>
        <begin position="442"/>
        <end position="462"/>
    </location>
</feature>
<evidence type="ECO:0000256" key="4">
    <source>
        <dbReference type="ARBA" id="ARBA00023136"/>
    </source>
</evidence>
<keyword evidence="2 6" id="KW-0812">Transmembrane</keyword>
<feature type="transmembrane region" description="Helical" evidence="6">
    <location>
        <begin position="353"/>
        <end position="372"/>
    </location>
</feature>
<protein>
    <submittedName>
        <fullName evidence="7">Solute carrier family 22 member 15-like</fullName>
    </submittedName>
</protein>
<keyword evidence="3 6" id="KW-1133">Transmembrane helix</keyword>
<dbReference type="EMBL" id="CACRXK020018254">
    <property type="protein sequence ID" value="CAB4032248.1"/>
    <property type="molecule type" value="Genomic_DNA"/>
</dbReference>
<evidence type="ECO:0000256" key="2">
    <source>
        <dbReference type="ARBA" id="ARBA00022692"/>
    </source>
</evidence>
<dbReference type="AlphaFoldDB" id="A0A6S7JMJ6"/>
<feature type="region of interest" description="Disordered" evidence="5">
    <location>
        <begin position="471"/>
        <end position="491"/>
    </location>
</feature>
<feature type="transmembrane region" description="Helical" evidence="6">
    <location>
        <begin position="417"/>
        <end position="436"/>
    </location>
</feature>
<dbReference type="PANTHER" id="PTHR24064">
    <property type="entry name" value="SOLUTE CARRIER FAMILY 22 MEMBER"/>
    <property type="match status" value="1"/>
</dbReference>
<dbReference type="PROSITE" id="PS50850">
    <property type="entry name" value="MFS"/>
    <property type="match status" value="1"/>
</dbReference>
<feature type="transmembrane region" description="Helical" evidence="6">
    <location>
        <begin position="323"/>
        <end position="344"/>
    </location>
</feature>
<evidence type="ECO:0000256" key="3">
    <source>
        <dbReference type="ARBA" id="ARBA00022989"/>
    </source>
</evidence>
<dbReference type="Proteomes" id="UP001152795">
    <property type="component" value="Unassembled WGS sequence"/>
</dbReference>
<feature type="transmembrane region" description="Helical" evidence="6">
    <location>
        <begin position="147"/>
        <end position="169"/>
    </location>
</feature>
<dbReference type="InterPro" id="IPR036259">
    <property type="entry name" value="MFS_trans_sf"/>
</dbReference>